<organism evidence="2 3">
    <name type="scientific">Bacillus cereus</name>
    <dbReference type="NCBI Taxonomy" id="1396"/>
    <lineage>
        <taxon>Bacteria</taxon>
        <taxon>Bacillati</taxon>
        <taxon>Bacillota</taxon>
        <taxon>Bacilli</taxon>
        <taxon>Bacillales</taxon>
        <taxon>Bacillaceae</taxon>
        <taxon>Bacillus</taxon>
        <taxon>Bacillus cereus group</taxon>
    </lineage>
</organism>
<evidence type="ECO:0000313" key="3">
    <source>
        <dbReference type="Proteomes" id="UP000323321"/>
    </source>
</evidence>
<keyword evidence="1" id="KW-0472">Membrane</keyword>
<gene>
    <name evidence="2" type="ORF">DX932_03610</name>
</gene>
<sequence length="80" mass="9251">MRKYLKNYIFQLILFGILGIDNCKHLQKVSKTVVCRKKSFKKVIIWIIGNTHLNLVGVVPLSRNFFNKSIEKTQEGESIA</sequence>
<evidence type="ECO:0000256" key="1">
    <source>
        <dbReference type="SAM" id="Phobius"/>
    </source>
</evidence>
<keyword evidence="1" id="KW-1133">Transmembrane helix</keyword>
<reference evidence="2 3" key="1">
    <citation type="submission" date="2018-08" db="EMBL/GenBank/DDBJ databases">
        <title>Bacillus phenotypic plasticity.</title>
        <authorList>
            <person name="Hurtado E."/>
        </authorList>
    </citation>
    <scope>NUCLEOTIDE SEQUENCE [LARGE SCALE GENOMIC DNA]</scope>
    <source>
        <strain evidence="2 3">111b</strain>
    </source>
</reference>
<dbReference type="Proteomes" id="UP000323321">
    <property type="component" value="Unassembled WGS sequence"/>
</dbReference>
<evidence type="ECO:0000313" key="2">
    <source>
        <dbReference type="EMBL" id="KAA6472689.1"/>
    </source>
</evidence>
<feature type="transmembrane region" description="Helical" evidence="1">
    <location>
        <begin position="43"/>
        <end position="62"/>
    </location>
</feature>
<proteinExistence type="predicted"/>
<comment type="caution">
    <text evidence="2">The sequence shown here is derived from an EMBL/GenBank/DDBJ whole genome shotgun (WGS) entry which is preliminary data.</text>
</comment>
<dbReference type="EMBL" id="QSMZ01000002">
    <property type="protein sequence ID" value="KAA6472689.1"/>
    <property type="molecule type" value="Genomic_DNA"/>
</dbReference>
<keyword evidence="1" id="KW-0812">Transmembrane</keyword>
<name>A0A9W7QAW8_BACCE</name>
<dbReference type="AlphaFoldDB" id="A0A9W7QAW8"/>
<accession>A0A9W7QAW8</accession>
<protein>
    <submittedName>
        <fullName evidence="2">Uncharacterized protein</fullName>
    </submittedName>
</protein>